<evidence type="ECO:0000313" key="1">
    <source>
        <dbReference type="EMBL" id="GHH24063.1"/>
    </source>
</evidence>
<organism evidence="1 2">
    <name type="scientific">Sphingomonas glacialis</name>
    <dbReference type="NCBI Taxonomy" id="658225"/>
    <lineage>
        <taxon>Bacteria</taxon>
        <taxon>Pseudomonadati</taxon>
        <taxon>Pseudomonadota</taxon>
        <taxon>Alphaproteobacteria</taxon>
        <taxon>Sphingomonadales</taxon>
        <taxon>Sphingomonadaceae</taxon>
        <taxon>Sphingomonas</taxon>
    </lineage>
</organism>
<sequence length="46" mass="4598">MSKDTSKACAPVIVLGKAKAATRGSIVGAIPDAENLVRPAFGISAD</sequence>
<name>A0ABQ3LRD5_9SPHN</name>
<reference evidence="2" key="1">
    <citation type="journal article" date="2019" name="Int. J. Syst. Evol. Microbiol.">
        <title>The Global Catalogue of Microorganisms (GCM) 10K type strain sequencing project: providing services to taxonomists for standard genome sequencing and annotation.</title>
        <authorList>
            <consortium name="The Broad Institute Genomics Platform"/>
            <consortium name="The Broad Institute Genome Sequencing Center for Infectious Disease"/>
            <person name="Wu L."/>
            <person name="Ma J."/>
        </authorList>
    </citation>
    <scope>NUCLEOTIDE SEQUENCE [LARGE SCALE GENOMIC DNA]</scope>
    <source>
        <strain evidence="2">CGMCC 1.8957</strain>
    </source>
</reference>
<dbReference type="Proteomes" id="UP000652430">
    <property type="component" value="Unassembled WGS sequence"/>
</dbReference>
<accession>A0ABQ3LRD5</accession>
<comment type="caution">
    <text evidence="1">The sequence shown here is derived from an EMBL/GenBank/DDBJ whole genome shotgun (WGS) entry which is preliminary data.</text>
</comment>
<gene>
    <name evidence="1" type="ORF">GCM10008023_35830</name>
</gene>
<protein>
    <submittedName>
        <fullName evidence="1">Uncharacterized protein</fullName>
    </submittedName>
</protein>
<proteinExistence type="predicted"/>
<evidence type="ECO:0000313" key="2">
    <source>
        <dbReference type="Proteomes" id="UP000652430"/>
    </source>
</evidence>
<keyword evidence="2" id="KW-1185">Reference proteome</keyword>
<dbReference type="EMBL" id="BNAQ01000006">
    <property type="protein sequence ID" value="GHH24063.1"/>
    <property type="molecule type" value="Genomic_DNA"/>
</dbReference>
<dbReference type="RefSeq" id="WP_189677390.1">
    <property type="nucleotide sequence ID" value="NZ_BNAQ01000006.1"/>
</dbReference>